<gene>
    <name evidence="2" type="ORF">LKD42_13125</name>
</gene>
<evidence type="ECO:0000313" key="3">
    <source>
        <dbReference type="Proteomes" id="UP001299235"/>
    </source>
</evidence>
<comment type="caution">
    <text evidence="2">The sequence shown here is derived from an EMBL/GenBank/DDBJ whole genome shotgun (WGS) entry which is preliminary data.</text>
</comment>
<accession>A0ABS8EY83</accession>
<dbReference type="Gene3D" id="1.10.3210.10">
    <property type="entry name" value="Hypothetical protein af1432"/>
    <property type="match status" value="1"/>
</dbReference>
<protein>
    <submittedName>
        <fullName evidence="2">HD domain-containing protein</fullName>
    </submittedName>
</protein>
<dbReference type="InterPro" id="IPR006674">
    <property type="entry name" value="HD_domain"/>
</dbReference>
<dbReference type="RefSeq" id="WP_248835979.1">
    <property type="nucleotide sequence ID" value="NZ_JAJEQE010000059.1"/>
</dbReference>
<evidence type="ECO:0000313" key="2">
    <source>
        <dbReference type="EMBL" id="MCC2150167.1"/>
    </source>
</evidence>
<sequence length="169" mass="19445">MTVLETAKKMIDYSHGNLHDINHFMKVYAYAKMIADGEQLDPDTQKLVEMTALVHDIACPLCRVKYGNTNGKNQEKESAALIAEFFKDSNLPQDFTDRISFLVSHHHTLDQIDGIDYQIIIEADYLVNADESHFSGDNIKNMYDKIFRTETGKFLLRSMYQNCLENETL</sequence>
<dbReference type="PROSITE" id="PS51831">
    <property type="entry name" value="HD"/>
    <property type="match status" value="1"/>
</dbReference>
<dbReference type="InterPro" id="IPR003607">
    <property type="entry name" value="HD/PDEase_dom"/>
</dbReference>
<reference evidence="2 3" key="1">
    <citation type="submission" date="2021-10" db="EMBL/GenBank/DDBJ databases">
        <title>Anaerobic single-cell dispensing facilitates the cultivation of human gut bacteria.</title>
        <authorList>
            <person name="Afrizal A."/>
        </authorList>
    </citation>
    <scope>NUCLEOTIDE SEQUENCE [LARGE SCALE GENOMIC DNA]</scope>
    <source>
        <strain evidence="2 3">CLA-AA-H246</strain>
    </source>
</reference>
<feature type="domain" description="HD" evidence="1">
    <location>
        <begin position="20"/>
        <end position="129"/>
    </location>
</feature>
<evidence type="ECO:0000259" key="1">
    <source>
        <dbReference type="PROSITE" id="PS51831"/>
    </source>
</evidence>
<dbReference type="Proteomes" id="UP001299235">
    <property type="component" value="Unassembled WGS sequence"/>
</dbReference>
<dbReference type="Pfam" id="PF01966">
    <property type="entry name" value="HD"/>
    <property type="match status" value="1"/>
</dbReference>
<dbReference type="EMBL" id="JAJEQE010000059">
    <property type="protein sequence ID" value="MCC2150167.1"/>
    <property type="molecule type" value="Genomic_DNA"/>
</dbReference>
<dbReference type="SUPFAM" id="SSF109604">
    <property type="entry name" value="HD-domain/PDEase-like"/>
    <property type="match status" value="1"/>
</dbReference>
<proteinExistence type="predicted"/>
<name>A0ABS8EY83_9FIRM</name>
<dbReference type="CDD" id="cd00077">
    <property type="entry name" value="HDc"/>
    <property type="match status" value="1"/>
</dbReference>
<keyword evidence="3" id="KW-1185">Reference proteome</keyword>
<organism evidence="2 3">
    <name type="scientific">Hominisplanchenecus faecis</name>
    <dbReference type="NCBI Taxonomy" id="2885351"/>
    <lineage>
        <taxon>Bacteria</taxon>
        <taxon>Bacillati</taxon>
        <taxon>Bacillota</taxon>
        <taxon>Clostridia</taxon>
        <taxon>Lachnospirales</taxon>
        <taxon>Lachnospiraceae</taxon>
        <taxon>Hominisplanchenecus</taxon>
    </lineage>
</organism>